<keyword evidence="3" id="KW-1185">Reference proteome</keyword>
<comment type="caution">
    <text evidence="2">The sequence shown here is derived from an EMBL/GenBank/DDBJ whole genome shotgun (WGS) entry which is preliminary data.</text>
</comment>
<feature type="compositionally biased region" description="Basic and acidic residues" evidence="1">
    <location>
        <begin position="231"/>
        <end position="242"/>
    </location>
</feature>
<dbReference type="EMBL" id="SRPO01000346">
    <property type="protein sequence ID" value="KAG5933837.1"/>
    <property type="molecule type" value="Genomic_DNA"/>
</dbReference>
<name>A0A9P7SF07_9HYPO</name>
<dbReference type="AlphaFoldDB" id="A0A9P7SF07"/>
<feature type="compositionally biased region" description="Basic residues" evidence="1">
    <location>
        <begin position="307"/>
        <end position="318"/>
    </location>
</feature>
<gene>
    <name evidence="2" type="ORF">E4U60_004260</name>
</gene>
<dbReference type="Proteomes" id="UP000706124">
    <property type="component" value="Unassembled WGS sequence"/>
</dbReference>
<protein>
    <submittedName>
        <fullName evidence="2">Uncharacterized protein</fullName>
    </submittedName>
</protein>
<feature type="compositionally biased region" description="Basic and acidic residues" evidence="1">
    <location>
        <begin position="271"/>
        <end position="300"/>
    </location>
</feature>
<evidence type="ECO:0000256" key="1">
    <source>
        <dbReference type="SAM" id="MobiDB-lite"/>
    </source>
</evidence>
<dbReference type="OrthoDB" id="8249012at2759"/>
<organism evidence="2 3">
    <name type="scientific">Claviceps pazoutovae</name>
    <dbReference type="NCBI Taxonomy" id="1649127"/>
    <lineage>
        <taxon>Eukaryota</taxon>
        <taxon>Fungi</taxon>
        <taxon>Dikarya</taxon>
        <taxon>Ascomycota</taxon>
        <taxon>Pezizomycotina</taxon>
        <taxon>Sordariomycetes</taxon>
        <taxon>Hypocreomycetidae</taxon>
        <taxon>Hypocreales</taxon>
        <taxon>Clavicipitaceae</taxon>
        <taxon>Claviceps</taxon>
    </lineage>
</organism>
<sequence length="318" mass="34908">MAHARARSADKISCAEFWGLVAEYPAVVEAVSESRTVKPGQKTLLELDAYRYGDALGAFRVENPPEMTLAQVQDLVEWKLRHGKFRPALMSLVKSNDARAAQATISSAIKAYRGNMPSSLELHQDDHANASQMALDMLTKLRGIGPATGSLLLSVHDPLRAIFFSDEAYWWLCCGGRKDVTIRYSAKEYRLLCEKAAVLARRLGGETQMVDVEKAAYVAMRAPGQAAGTGKSDKDVGEDHKMEKMKKTKTKTKGETADKAVEECTIGAKIGDAEKPRKSEALPGESKDSAKRKAAQEKQVDAATGLRRSKRRKQPAER</sequence>
<reference evidence="2 3" key="1">
    <citation type="journal article" date="2020" name="bioRxiv">
        <title>Whole genome comparisons of ergot fungi reveals the divergence and evolution of species within the genus Claviceps are the result of varying mechanisms driving genome evolution and host range expansion.</title>
        <authorList>
            <person name="Wyka S.A."/>
            <person name="Mondo S.J."/>
            <person name="Liu M."/>
            <person name="Dettman J."/>
            <person name="Nalam V."/>
            <person name="Broders K.D."/>
        </authorList>
    </citation>
    <scope>NUCLEOTIDE SEQUENCE [LARGE SCALE GENOMIC DNA]</scope>
    <source>
        <strain evidence="2 3">CCC 1485</strain>
    </source>
</reference>
<dbReference type="PANTHER" id="PTHR21521">
    <property type="entry name" value="AMUN, ISOFORM A"/>
    <property type="match status" value="1"/>
</dbReference>
<dbReference type="PANTHER" id="PTHR21521:SF0">
    <property type="entry name" value="AMUN, ISOFORM A"/>
    <property type="match status" value="1"/>
</dbReference>
<evidence type="ECO:0000313" key="3">
    <source>
        <dbReference type="Proteomes" id="UP000706124"/>
    </source>
</evidence>
<accession>A0A9P7SF07</accession>
<feature type="compositionally biased region" description="Basic and acidic residues" evidence="1">
    <location>
        <begin position="252"/>
        <end position="262"/>
    </location>
</feature>
<evidence type="ECO:0000313" key="2">
    <source>
        <dbReference type="EMBL" id="KAG5933837.1"/>
    </source>
</evidence>
<proteinExistence type="predicted"/>
<feature type="region of interest" description="Disordered" evidence="1">
    <location>
        <begin position="224"/>
        <end position="318"/>
    </location>
</feature>